<dbReference type="RefSeq" id="WP_264490014.1">
    <property type="nucleotide sequence ID" value="NZ_JAPDDT010000018.1"/>
</dbReference>
<proteinExistence type="predicted"/>
<organism evidence="1 2">
    <name type="scientific">Luteolibacter arcticus</name>
    <dbReference type="NCBI Taxonomy" id="1581411"/>
    <lineage>
        <taxon>Bacteria</taxon>
        <taxon>Pseudomonadati</taxon>
        <taxon>Verrucomicrobiota</taxon>
        <taxon>Verrucomicrobiia</taxon>
        <taxon>Verrucomicrobiales</taxon>
        <taxon>Verrucomicrobiaceae</taxon>
        <taxon>Luteolibacter</taxon>
    </lineage>
</organism>
<gene>
    <name evidence="1" type="ORF">OKA05_25325</name>
</gene>
<sequence length="297" mass="34731">MSGATTAILIPAREWQQRVARHRARAEEWTAPARRRRAHHQPHPVEDFLFSYYPFSFAKLEEWHPEAGCALERPPSYGMPACWTKSPYRHDESAGTVFTDPHLLEAKELARLRWIREMLAATRDRAPNFACHGLHEWAMVYRGTDVRHATTTTLRLPQQEIDALVESRPIRCSHFDAFRFFHAEALPLNRLQPTLLERQDFEQPACVHANMDLYKWAFKAMPWVGSDLLMDCFELAMELRDLDMRASPYDLTAYGLEPVKIETPEGRREYEKEQTRLADKARPLRERLIEILNRVLP</sequence>
<comment type="caution">
    <text evidence="1">The sequence shown here is derived from an EMBL/GenBank/DDBJ whole genome shotgun (WGS) entry which is preliminary data.</text>
</comment>
<dbReference type="Proteomes" id="UP001320876">
    <property type="component" value="Unassembled WGS sequence"/>
</dbReference>
<evidence type="ECO:0000313" key="1">
    <source>
        <dbReference type="EMBL" id="MCW1925906.1"/>
    </source>
</evidence>
<dbReference type="EMBL" id="JAPDDT010000018">
    <property type="protein sequence ID" value="MCW1925906.1"/>
    <property type="molecule type" value="Genomic_DNA"/>
</dbReference>
<protein>
    <recommendedName>
        <fullName evidence="3">3-methyladenine DNA glycosylase</fullName>
    </recommendedName>
</protein>
<evidence type="ECO:0000313" key="2">
    <source>
        <dbReference type="Proteomes" id="UP001320876"/>
    </source>
</evidence>
<accession>A0ABT3GQV6</accession>
<reference evidence="1 2" key="1">
    <citation type="submission" date="2022-10" db="EMBL/GenBank/DDBJ databases">
        <title>Luteolibacter arcticus strain CCTCC AB 2014275, whole genome shotgun sequencing project.</title>
        <authorList>
            <person name="Zhao G."/>
            <person name="Shen L."/>
        </authorList>
    </citation>
    <scope>NUCLEOTIDE SEQUENCE [LARGE SCALE GENOMIC DNA]</scope>
    <source>
        <strain evidence="1 2">CCTCC AB 2014275</strain>
    </source>
</reference>
<name>A0ABT3GQV6_9BACT</name>
<evidence type="ECO:0008006" key="3">
    <source>
        <dbReference type="Google" id="ProtNLM"/>
    </source>
</evidence>
<keyword evidence="2" id="KW-1185">Reference proteome</keyword>